<reference evidence="2" key="1">
    <citation type="submission" date="2020-05" db="EMBL/GenBank/DDBJ databases">
        <title>WGS assembly of Panicum virgatum.</title>
        <authorList>
            <person name="Lovell J.T."/>
            <person name="Jenkins J."/>
            <person name="Shu S."/>
            <person name="Juenger T.E."/>
            <person name="Schmutz J."/>
        </authorList>
    </citation>
    <scope>NUCLEOTIDE SEQUENCE</scope>
    <source>
        <strain evidence="2">AP13</strain>
    </source>
</reference>
<name>A0A8T0T733_PANVG</name>
<evidence type="ECO:0000256" key="1">
    <source>
        <dbReference type="SAM" id="MobiDB-lite"/>
    </source>
</evidence>
<dbReference type="EMBL" id="CM029044">
    <property type="protein sequence ID" value="KAG2607552.1"/>
    <property type="molecule type" value="Genomic_DNA"/>
</dbReference>
<dbReference type="InterPro" id="IPR004252">
    <property type="entry name" value="Probable_transposase_24"/>
</dbReference>
<feature type="region of interest" description="Disordered" evidence="1">
    <location>
        <begin position="60"/>
        <end position="81"/>
    </location>
</feature>
<evidence type="ECO:0000313" key="3">
    <source>
        <dbReference type="Proteomes" id="UP000823388"/>
    </source>
</evidence>
<evidence type="ECO:0000313" key="2">
    <source>
        <dbReference type="EMBL" id="KAG2607552.1"/>
    </source>
</evidence>
<protein>
    <submittedName>
        <fullName evidence="2">Uncharacterized protein</fullName>
    </submittedName>
</protein>
<dbReference type="EMBL" id="CM029044">
    <property type="protein sequence ID" value="KAG2607553.1"/>
    <property type="molecule type" value="Genomic_DNA"/>
</dbReference>
<dbReference type="Pfam" id="PF03004">
    <property type="entry name" value="Transposase_24"/>
    <property type="match status" value="1"/>
</dbReference>
<feature type="compositionally biased region" description="Basic and acidic residues" evidence="1">
    <location>
        <begin position="60"/>
        <end position="69"/>
    </location>
</feature>
<dbReference type="PANTHER" id="PTHR33157">
    <property type="entry name" value="AUTONOMOUS TRANSPOSABLE ELEMENT EN-1 MOSAIC PROTEIN-RELATED"/>
    <property type="match status" value="1"/>
</dbReference>
<dbReference type="PANTHER" id="PTHR33157:SF12">
    <property type="entry name" value="TRANSPOSASE TNP1_EN_SPM-LIKE DOMAIN-CONTAINING PROTEIN"/>
    <property type="match status" value="1"/>
</dbReference>
<dbReference type="AlphaFoldDB" id="A0A8T0T733"/>
<dbReference type="GO" id="GO:0032196">
    <property type="term" value="P:transposition"/>
    <property type="evidence" value="ECO:0007669"/>
    <property type="project" value="InterPro"/>
</dbReference>
<organism evidence="2 3">
    <name type="scientific">Panicum virgatum</name>
    <name type="common">Blackwell switchgrass</name>
    <dbReference type="NCBI Taxonomy" id="38727"/>
    <lineage>
        <taxon>Eukaryota</taxon>
        <taxon>Viridiplantae</taxon>
        <taxon>Streptophyta</taxon>
        <taxon>Embryophyta</taxon>
        <taxon>Tracheophyta</taxon>
        <taxon>Spermatophyta</taxon>
        <taxon>Magnoliopsida</taxon>
        <taxon>Liliopsida</taxon>
        <taxon>Poales</taxon>
        <taxon>Poaceae</taxon>
        <taxon>PACMAD clade</taxon>
        <taxon>Panicoideae</taxon>
        <taxon>Panicodae</taxon>
        <taxon>Paniceae</taxon>
        <taxon>Panicinae</taxon>
        <taxon>Panicum</taxon>
        <taxon>Panicum sect. Hiantes</taxon>
    </lineage>
</organism>
<feature type="region of interest" description="Disordered" evidence="1">
    <location>
        <begin position="254"/>
        <end position="333"/>
    </location>
</feature>
<gene>
    <name evidence="2" type="ORF">PVAP13_4NG257211</name>
</gene>
<proteinExistence type="predicted"/>
<sequence>MYYARITATMDHFCIVEGRKICDKIAGQFYLTREEYIAQRLTWCKQDCWDALATEWSSPEFKERSEKNRQNRLSRRFKPHRGGSNSIAVIRQKMSKKLGRVVSELEAWVHTHRGRNPEDLTSLNTEEATTCLEKYISKAIELNGPNFDWLHSPVDFRAVYQCSCGRAHGKWATFNGTINDREALPELKRSHASVMAARRQRQEEQEHIRKEAHDSKLAKDYAQSMLEWGRTVQSQFQSLQSFMESVALRTGMPAASVPSTLPPPPSAPRYAVSPSPNPSPENVGTFGSSVGMETPEETLSRIASGNFRSHVNATTSGGGTYSPPVEEDFPLFP</sequence>
<feature type="compositionally biased region" description="Basic residues" evidence="1">
    <location>
        <begin position="70"/>
        <end position="81"/>
    </location>
</feature>
<dbReference type="InterPro" id="IPR039266">
    <property type="entry name" value="EN-1/SPM"/>
</dbReference>
<dbReference type="Proteomes" id="UP000823388">
    <property type="component" value="Chromosome 4N"/>
</dbReference>
<accession>A0A8T0T733</accession>
<keyword evidence="3" id="KW-1185">Reference proteome</keyword>
<feature type="compositionally biased region" description="Polar residues" evidence="1">
    <location>
        <begin position="301"/>
        <end position="315"/>
    </location>
</feature>
<comment type="caution">
    <text evidence="2">The sequence shown here is derived from an EMBL/GenBank/DDBJ whole genome shotgun (WGS) entry which is preliminary data.</text>
</comment>